<keyword evidence="3" id="KW-1185">Reference proteome</keyword>
<reference evidence="2" key="2">
    <citation type="journal article" date="2023" name="Int. J. Mol. Sci.">
        <title>De Novo Assembly and Annotation of 11 Diverse Shrub Willow (Salix) Genomes Reveals Novel Gene Organization in Sex-Linked Regions.</title>
        <authorList>
            <person name="Hyden B."/>
            <person name="Feng K."/>
            <person name="Yates T.B."/>
            <person name="Jawdy S."/>
            <person name="Cereghino C."/>
            <person name="Smart L.B."/>
            <person name="Muchero W."/>
        </authorList>
    </citation>
    <scope>NUCLEOTIDE SEQUENCE</scope>
    <source>
        <tissue evidence="2">Shoot tip</tissue>
    </source>
</reference>
<evidence type="ECO:0000256" key="1">
    <source>
        <dbReference type="SAM" id="Phobius"/>
    </source>
</evidence>
<proteinExistence type="predicted"/>
<name>A0A9Q0VI57_SALPP</name>
<evidence type="ECO:0000313" key="3">
    <source>
        <dbReference type="Proteomes" id="UP001151532"/>
    </source>
</evidence>
<evidence type="ECO:0000313" key="2">
    <source>
        <dbReference type="EMBL" id="KAJ6749251.1"/>
    </source>
</evidence>
<feature type="transmembrane region" description="Helical" evidence="1">
    <location>
        <begin position="53"/>
        <end position="75"/>
    </location>
</feature>
<dbReference type="EMBL" id="JAPFFK010000008">
    <property type="protein sequence ID" value="KAJ6749251.1"/>
    <property type="molecule type" value="Genomic_DNA"/>
</dbReference>
<reference evidence="2" key="1">
    <citation type="submission" date="2022-11" db="EMBL/GenBank/DDBJ databases">
        <authorList>
            <person name="Hyden B.L."/>
            <person name="Feng K."/>
            <person name="Yates T."/>
            <person name="Jawdy S."/>
            <person name="Smart L.B."/>
            <person name="Muchero W."/>
        </authorList>
    </citation>
    <scope>NUCLEOTIDE SEQUENCE</scope>
    <source>
        <tissue evidence="2">Shoot tip</tissue>
    </source>
</reference>
<protein>
    <submittedName>
        <fullName evidence="2">Uncharacterized protein</fullName>
    </submittedName>
</protein>
<comment type="caution">
    <text evidence="2">The sequence shown here is derived from an EMBL/GenBank/DDBJ whole genome shotgun (WGS) entry which is preliminary data.</text>
</comment>
<accession>A0A9Q0VI57</accession>
<dbReference type="Proteomes" id="UP001151532">
    <property type="component" value="Chromosome 12"/>
</dbReference>
<dbReference type="AlphaFoldDB" id="A0A9Q0VI57"/>
<keyword evidence="1" id="KW-0812">Transmembrane</keyword>
<keyword evidence="1" id="KW-1133">Transmembrane helix</keyword>
<keyword evidence="1" id="KW-0472">Membrane</keyword>
<sequence length="78" mass="9036">MHGDCKTLANILFRRYPSPLFALMHKTLVSRSQSLWQLAYISSMRRRRAWAELSLLGLEHLQLGGYVVLFVSPLFQQS</sequence>
<organism evidence="2 3">
    <name type="scientific">Salix purpurea</name>
    <name type="common">Purple osier willow</name>
    <dbReference type="NCBI Taxonomy" id="77065"/>
    <lineage>
        <taxon>Eukaryota</taxon>
        <taxon>Viridiplantae</taxon>
        <taxon>Streptophyta</taxon>
        <taxon>Embryophyta</taxon>
        <taxon>Tracheophyta</taxon>
        <taxon>Spermatophyta</taxon>
        <taxon>Magnoliopsida</taxon>
        <taxon>eudicotyledons</taxon>
        <taxon>Gunneridae</taxon>
        <taxon>Pentapetalae</taxon>
        <taxon>rosids</taxon>
        <taxon>fabids</taxon>
        <taxon>Malpighiales</taxon>
        <taxon>Salicaceae</taxon>
        <taxon>Saliceae</taxon>
        <taxon>Salix</taxon>
    </lineage>
</organism>
<gene>
    <name evidence="2" type="ORF">OIU79_030196</name>
</gene>